<accession>A0A646KAJ8</accession>
<dbReference type="Proteomes" id="UP000419138">
    <property type="component" value="Unassembled WGS sequence"/>
</dbReference>
<organism evidence="1 2">
    <name type="scientific">Streptomyces jumonjinensis</name>
    <dbReference type="NCBI Taxonomy" id="1945"/>
    <lineage>
        <taxon>Bacteria</taxon>
        <taxon>Bacillati</taxon>
        <taxon>Actinomycetota</taxon>
        <taxon>Actinomycetes</taxon>
        <taxon>Kitasatosporales</taxon>
        <taxon>Streptomycetaceae</taxon>
        <taxon>Streptomyces</taxon>
    </lineage>
</organism>
<name>A0A646KAJ8_STRJU</name>
<evidence type="ECO:0000313" key="1">
    <source>
        <dbReference type="EMBL" id="MQS99234.1"/>
    </source>
</evidence>
<dbReference type="RefSeq" id="WP_153520920.1">
    <property type="nucleotide sequence ID" value="NZ_JBEPDZ010000036.1"/>
</dbReference>
<gene>
    <name evidence="1" type="ORF">FF041_03160</name>
</gene>
<reference evidence="1 2" key="1">
    <citation type="submission" date="2019-05" db="EMBL/GenBank/DDBJ databases">
        <title>Comparative genomics and metabolomics analyses of clavulanic acid producing Streptomyces species provides insight into specialized metabolism and evolution of beta-lactam biosynthetic gene clusters.</title>
        <authorList>
            <person name="Moore M.A."/>
            <person name="Cruz-Morales P."/>
            <person name="Barona Gomez F."/>
            <person name="Kapil T."/>
        </authorList>
    </citation>
    <scope>NUCLEOTIDE SEQUENCE [LARGE SCALE GENOMIC DNA]</scope>
    <source>
        <strain evidence="1 2">NRRL 5741</strain>
    </source>
</reference>
<keyword evidence="2" id="KW-1185">Reference proteome</keyword>
<evidence type="ECO:0000313" key="2">
    <source>
        <dbReference type="Proteomes" id="UP000419138"/>
    </source>
</evidence>
<proteinExistence type="predicted"/>
<comment type="caution">
    <text evidence="1">The sequence shown here is derived from an EMBL/GenBank/DDBJ whole genome shotgun (WGS) entry which is preliminary data.</text>
</comment>
<dbReference type="OrthoDB" id="4351011at2"/>
<sequence>MPLISGATAQVLNFSFLRGRSVQHEPIDPGVDSDGVLDPDAWVWTQGVDYLAGWRRARNAAADLAAAMDAAGIDTSEMTATADAAPDGSGLLRVSLPAEVAFAMARAFRGESAQRDGTGEAGSRQAGH</sequence>
<dbReference type="EMBL" id="VCLA01000023">
    <property type="protein sequence ID" value="MQS99234.1"/>
    <property type="molecule type" value="Genomic_DNA"/>
</dbReference>
<dbReference type="AlphaFoldDB" id="A0A646KAJ8"/>
<protein>
    <submittedName>
        <fullName evidence="1">Uncharacterized protein</fullName>
    </submittedName>
</protein>